<feature type="compositionally biased region" description="Polar residues" evidence="1">
    <location>
        <begin position="1"/>
        <end position="10"/>
    </location>
</feature>
<feature type="compositionally biased region" description="Polar residues" evidence="1">
    <location>
        <begin position="63"/>
        <end position="91"/>
    </location>
</feature>
<dbReference type="PANTHER" id="PTHR11736">
    <property type="entry name" value="MELANOMA-ASSOCIATED ANTIGEN MAGE ANTIGEN"/>
    <property type="match status" value="1"/>
</dbReference>
<dbReference type="InterPro" id="IPR002190">
    <property type="entry name" value="MHD_dom"/>
</dbReference>
<dbReference type="InterPro" id="IPR021072">
    <property type="entry name" value="MAGE_N"/>
</dbReference>
<dbReference type="Pfam" id="PF01454">
    <property type="entry name" value="MAGE"/>
    <property type="match status" value="1"/>
</dbReference>
<dbReference type="RefSeq" id="XP_004643722.1">
    <property type="nucleotide sequence ID" value="XM_004643665.1"/>
</dbReference>
<proteinExistence type="predicted"/>
<dbReference type="Proteomes" id="UP000515203">
    <property type="component" value="Unplaced"/>
</dbReference>
<evidence type="ECO:0000259" key="2">
    <source>
        <dbReference type="PROSITE" id="PS50838"/>
    </source>
</evidence>
<keyword evidence="3" id="KW-1185">Reference proteome</keyword>
<dbReference type="GO" id="GO:0005634">
    <property type="term" value="C:nucleus"/>
    <property type="evidence" value="ECO:0007669"/>
    <property type="project" value="TreeGrafter"/>
</dbReference>
<evidence type="ECO:0000256" key="1">
    <source>
        <dbReference type="SAM" id="MobiDB-lite"/>
    </source>
</evidence>
<organism evidence="3 4">
    <name type="scientific">Octodon degus</name>
    <name type="common">Degu</name>
    <name type="synonym">Sciurus degus</name>
    <dbReference type="NCBI Taxonomy" id="10160"/>
    <lineage>
        <taxon>Eukaryota</taxon>
        <taxon>Metazoa</taxon>
        <taxon>Chordata</taxon>
        <taxon>Craniata</taxon>
        <taxon>Vertebrata</taxon>
        <taxon>Euteleostomi</taxon>
        <taxon>Mammalia</taxon>
        <taxon>Eutheria</taxon>
        <taxon>Euarchontoglires</taxon>
        <taxon>Glires</taxon>
        <taxon>Rodentia</taxon>
        <taxon>Hystricomorpha</taxon>
        <taxon>Octodontidae</taxon>
        <taxon>Octodon</taxon>
    </lineage>
</organism>
<feature type="compositionally biased region" description="Low complexity" evidence="1">
    <location>
        <begin position="38"/>
        <end position="55"/>
    </location>
</feature>
<dbReference type="PROSITE" id="PS50838">
    <property type="entry name" value="MAGE"/>
    <property type="match status" value="1"/>
</dbReference>
<dbReference type="Gene3D" id="1.10.10.1210">
    <property type="entry name" value="MAGE homology domain, winged helix WH2 motif"/>
    <property type="match status" value="1"/>
</dbReference>
<dbReference type="Gene3D" id="1.10.10.1200">
    <property type="entry name" value="MAGE homology domain, winged helix WH1 motif"/>
    <property type="match status" value="1"/>
</dbReference>
<dbReference type="PANTHER" id="PTHR11736:SF153">
    <property type="entry name" value="MELANOMA-ASSOCIATED ANTIGEN 10"/>
    <property type="match status" value="1"/>
</dbReference>
<dbReference type="InterPro" id="IPR041899">
    <property type="entry name" value="MAGE_WH2"/>
</dbReference>
<name>A0A6P3FCB9_OCTDE</name>
<dbReference type="FunFam" id="1.10.10.1210:FF:000001">
    <property type="entry name" value="melanoma-associated antigen D1"/>
    <property type="match status" value="1"/>
</dbReference>
<dbReference type="InParanoid" id="A0A6P3FCB9"/>
<dbReference type="OrthoDB" id="205198at2759"/>
<gene>
    <name evidence="4" type="primary">LOC101575263</name>
</gene>
<dbReference type="InterPro" id="IPR041898">
    <property type="entry name" value="MAGE_WH1"/>
</dbReference>
<dbReference type="GeneID" id="101575263"/>
<feature type="domain" description="MAGE" evidence="2">
    <location>
        <begin position="121"/>
        <end position="323"/>
    </location>
</feature>
<dbReference type="SMART" id="SM01392">
    <property type="entry name" value="MAGE_N"/>
    <property type="match status" value="1"/>
</dbReference>
<dbReference type="AlphaFoldDB" id="A0A6P3FCB9"/>
<dbReference type="GO" id="GO:0000122">
    <property type="term" value="P:negative regulation of transcription by RNA polymerase II"/>
    <property type="evidence" value="ECO:0007669"/>
    <property type="project" value="TreeGrafter"/>
</dbReference>
<feature type="region of interest" description="Disordered" evidence="1">
    <location>
        <begin position="1"/>
        <end position="108"/>
    </location>
</feature>
<sequence length="339" mass="38187">MPHGQRNPNSKLEGGYPDQSAAQILMGKQDLKDKENGASTVSSASSSSHTAIGTTPQEEPGAETQSCPKNPQGVFTTSTAVASSLRSQSSEGGIRTLRPDPEGSCSSQDIKVTQIPHHVVPNDKLDNLVRFLLCKYKKKEQITVEEMIHTVDQDYRKHFLLIFKKICVCICPGFGIEVREVVPPGHTFVLVPILGLTYDGILDDDDDDEVIPKVDLLIFMLSVIFIKGNRLREEDLKELLRSRQLLNEQKHAVVRDPWKFIREDLVQAEYLVYQQVPNSDPAQYEFLWGPRAHAETTKMKVLEHVAQLQKASPRSYPRLYVEASREEEDKIRVIEGQEV</sequence>
<accession>A0A6P3FCB9</accession>
<evidence type="ECO:0000313" key="4">
    <source>
        <dbReference type="RefSeq" id="XP_004643722.1"/>
    </source>
</evidence>
<dbReference type="SMART" id="SM01373">
    <property type="entry name" value="MAGE"/>
    <property type="match status" value="1"/>
</dbReference>
<evidence type="ECO:0000313" key="3">
    <source>
        <dbReference type="Proteomes" id="UP000515203"/>
    </source>
</evidence>
<protein>
    <submittedName>
        <fullName evidence="4">Melanoma-associated antigen 8-like</fullName>
    </submittedName>
</protein>
<dbReference type="InterPro" id="IPR037445">
    <property type="entry name" value="MAGE"/>
</dbReference>
<reference evidence="4" key="1">
    <citation type="submission" date="2025-08" db="UniProtKB">
        <authorList>
            <consortium name="RefSeq"/>
        </authorList>
    </citation>
    <scope>IDENTIFICATION</scope>
</reference>
<dbReference type="Pfam" id="PF12440">
    <property type="entry name" value="MAGE_N"/>
    <property type="match status" value="1"/>
</dbReference>